<dbReference type="InterPro" id="IPR042100">
    <property type="entry name" value="Bug_dom1"/>
</dbReference>
<dbReference type="Gene3D" id="3.40.190.150">
    <property type="entry name" value="Bordetella uptake gene, domain 1"/>
    <property type="match status" value="1"/>
</dbReference>
<dbReference type="Gene3D" id="3.40.190.10">
    <property type="entry name" value="Periplasmic binding protein-like II"/>
    <property type="match status" value="1"/>
</dbReference>
<organism evidence="3 4">
    <name type="scientific">Ramlibacter terrae</name>
    <dbReference type="NCBI Taxonomy" id="2732511"/>
    <lineage>
        <taxon>Bacteria</taxon>
        <taxon>Pseudomonadati</taxon>
        <taxon>Pseudomonadota</taxon>
        <taxon>Betaproteobacteria</taxon>
        <taxon>Burkholderiales</taxon>
        <taxon>Comamonadaceae</taxon>
        <taxon>Ramlibacter</taxon>
    </lineage>
</organism>
<dbReference type="EMBL" id="CP053418">
    <property type="protein sequence ID" value="QJW85174.1"/>
    <property type="molecule type" value="Genomic_DNA"/>
</dbReference>
<evidence type="ECO:0000256" key="2">
    <source>
        <dbReference type="SAM" id="SignalP"/>
    </source>
</evidence>
<accession>A0ABX6P6T1</accession>
<evidence type="ECO:0000313" key="3">
    <source>
        <dbReference type="EMBL" id="QJW85174.1"/>
    </source>
</evidence>
<dbReference type="SUPFAM" id="SSF53850">
    <property type="entry name" value="Periplasmic binding protein-like II"/>
    <property type="match status" value="1"/>
</dbReference>
<evidence type="ECO:0000256" key="1">
    <source>
        <dbReference type="ARBA" id="ARBA00006987"/>
    </source>
</evidence>
<gene>
    <name evidence="3" type="ORF">HK414_22260</name>
</gene>
<dbReference type="InterPro" id="IPR005064">
    <property type="entry name" value="BUG"/>
</dbReference>
<sequence>MRLLPILAALALVVPIVAGPAPAQAQQQPADAYPSRPVRLVIPYPPGGSTDQLARALQQPLADFLKQPVVVENKAGAGGAIGTDMVAKAPPDGYTILFANSGPNAILPLLRKTPYDTARDLRSISTVAFMPMILAVPADSAAKDLRSFLELAKANGAVELRVRGKRLHVPFGGEYYLNMVSGLKLAHVPYGGAAPMMTALAGGQLEAAFVTGMDGTPMVQGGRIRYPGIGTPKRSSILPTVPAIGEQVPGFSTVVWFGIMAPAGVPEHVAARLHAAVVHAVGRPEVQRMFIDRNVEPRTSTPEELDRLIREESVQWKEVITRGGIKLD</sequence>
<dbReference type="CDD" id="cd07012">
    <property type="entry name" value="PBP2_Bug_TTT"/>
    <property type="match status" value="1"/>
</dbReference>
<keyword evidence="4" id="KW-1185">Reference proteome</keyword>
<name>A0ABX6P6T1_9BURK</name>
<comment type="similarity">
    <text evidence="1">Belongs to the UPF0065 (bug) family.</text>
</comment>
<feature type="signal peptide" evidence="2">
    <location>
        <begin position="1"/>
        <end position="25"/>
    </location>
</feature>
<feature type="chain" id="PRO_5045226109" evidence="2">
    <location>
        <begin position="26"/>
        <end position="328"/>
    </location>
</feature>
<proteinExistence type="inferred from homology"/>
<protein>
    <submittedName>
        <fullName evidence="3">Tripartite tricarboxylate transporter substrate binding protein</fullName>
    </submittedName>
</protein>
<dbReference type="PANTHER" id="PTHR42928">
    <property type="entry name" value="TRICARBOXYLATE-BINDING PROTEIN"/>
    <property type="match status" value="1"/>
</dbReference>
<reference evidence="3 4" key="2">
    <citation type="submission" date="2020-05" db="EMBL/GenBank/DDBJ databases">
        <authorList>
            <person name="Khan S.A."/>
            <person name="Jeon C.O."/>
            <person name="Chun B.H."/>
        </authorList>
    </citation>
    <scope>NUCLEOTIDE SEQUENCE [LARGE SCALE GENOMIC DNA]</scope>
    <source>
        <strain evidence="3 4">H242</strain>
    </source>
</reference>
<dbReference type="PANTHER" id="PTHR42928:SF5">
    <property type="entry name" value="BLR1237 PROTEIN"/>
    <property type="match status" value="1"/>
</dbReference>
<dbReference type="Proteomes" id="UP000500826">
    <property type="component" value="Chromosome"/>
</dbReference>
<reference evidence="3 4" key="1">
    <citation type="submission" date="2020-05" db="EMBL/GenBank/DDBJ databases">
        <title>Ramlibacter rhizophilus sp. nov., isolated from rhizosphere soil of national flower Mugunghwa from South Korea.</title>
        <authorList>
            <person name="Zheng-Fei Y."/>
            <person name="Huan T."/>
        </authorList>
    </citation>
    <scope>NUCLEOTIDE SEQUENCE [LARGE SCALE GENOMIC DNA]</scope>
    <source>
        <strain evidence="3 4">H242</strain>
    </source>
</reference>
<dbReference type="PIRSF" id="PIRSF017082">
    <property type="entry name" value="YflP"/>
    <property type="match status" value="1"/>
</dbReference>
<evidence type="ECO:0000313" key="4">
    <source>
        <dbReference type="Proteomes" id="UP000500826"/>
    </source>
</evidence>
<dbReference type="Pfam" id="PF03401">
    <property type="entry name" value="TctC"/>
    <property type="match status" value="1"/>
</dbReference>
<keyword evidence="2" id="KW-0732">Signal</keyword>